<dbReference type="GO" id="GO:0005886">
    <property type="term" value="C:plasma membrane"/>
    <property type="evidence" value="ECO:0007669"/>
    <property type="project" value="TreeGrafter"/>
</dbReference>
<keyword evidence="1" id="KW-0812">Transmembrane</keyword>
<keyword evidence="1" id="KW-1133">Transmembrane helix</keyword>
<dbReference type="InterPro" id="IPR052712">
    <property type="entry name" value="Acid_resist_chaperone_HdeD"/>
</dbReference>
<keyword evidence="3" id="KW-1185">Reference proteome</keyword>
<proteinExistence type="predicted"/>
<organism evidence="2 3">
    <name type="scientific">Microvirga aerophila</name>
    <dbReference type="NCBI Taxonomy" id="670291"/>
    <lineage>
        <taxon>Bacteria</taxon>
        <taxon>Pseudomonadati</taxon>
        <taxon>Pseudomonadota</taxon>
        <taxon>Alphaproteobacteria</taxon>
        <taxon>Hyphomicrobiales</taxon>
        <taxon>Methylobacteriaceae</taxon>
        <taxon>Microvirga</taxon>
    </lineage>
</organism>
<dbReference type="Proteomes" id="UP000321085">
    <property type="component" value="Unassembled WGS sequence"/>
</dbReference>
<dbReference type="PANTHER" id="PTHR34989:SF1">
    <property type="entry name" value="PROTEIN HDED"/>
    <property type="match status" value="1"/>
</dbReference>
<feature type="transmembrane region" description="Helical" evidence="1">
    <location>
        <begin position="148"/>
        <end position="172"/>
    </location>
</feature>
<feature type="transmembrane region" description="Helical" evidence="1">
    <location>
        <begin position="12"/>
        <end position="32"/>
    </location>
</feature>
<reference evidence="2 3" key="1">
    <citation type="submission" date="2019-07" db="EMBL/GenBank/DDBJ databases">
        <title>Whole genome shotgun sequence of Microvirga aerophila NBRC 106136.</title>
        <authorList>
            <person name="Hosoyama A."/>
            <person name="Uohara A."/>
            <person name="Ohji S."/>
            <person name="Ichikawa N."/>
        </authorList>
    </citation>
    <scope>NUCLEOTIDE SEQUENCE [LARGE SCALE GENOMIC DNA]</scope>
    <source>
        <strain evidence="2 3">NBRC 106136</strain>
    </source>
</reference>
<dbReference type="AlphaFoldDB" id="A0A512BPD7"/>
<dbReference type="InterPro" id="IPR005325">
    <property type="entry name" value="DUF308_memb"/>
</dbReference>
<name>A0A512BPD7_9HYPH</name>
<evidence type="ECO:0008006" key="4">
    <source>
        <dbReference type="Google" id="ProtNLM"/>
    </source>
</evidence>
<evidence type="ECO:0000313" key="2">
    <source>
        <dbReference type="EMBL" id="GEO13737.1"/>
    </source>
</evidence>
<dbReference type="Pfam" id="PF03729">
    <property type="entry name" value="DUF308"/>
    <property type="match status" value="1"/>
</dbReference>
<dbReference type="PANTHER" id="PTHR34989">
    <property type="entry name" value="PROTEIN HDED"/>
    <property type="match status" value="1"/>
</dbReference>
<comment type="caution">
    <text evidence="2">The sequence shown here is derived from an EMBL/GenBank/DDBJ whole genome shotgun (WGS) entry which is preliminary data.</text>
</comment>
<protein>
    <recommendedName>
        <fullName evidence="4">HdeD family acid-resistance protein</fullName>
    </recommendedName>
</protein>
<feature type="transmembrane region" description="Helical" evidence="1">
    <location>
        <begin position="123"/>
        <end position="142"/>
    </location>
</feature>
<feature type="transmembrane region" description="Helical" evidence="1">
    <location>
        <begin position="38"/>
        <end position="58"/>
    </location>
</feature>
<accession>A0A512BPD7</accession>
<keyword evidence="1" id="KW-0472">Membrane</keyword>
<gene>
    <name evidence="2" type="ORF">MAE02_14330</name>
</gene>
<feature type="transmembrane region" description="Helical" evidence="1">
    <location>
        <begin position="65"/>
        <end position="84"/>
    </location>
</feature>
<sequence>MARDQVYPKWALSVVGAALVALGALAVANLFLGAAPPVRFIGAMMALGALAQLLHAMLVVGWRGFYPWLLSGVLYGVAGLVVIYDPSVASPASAVGVVLALGASAILRMWTSLRLRPQAGWRWLALSGGFTLTAGVAVAMGWPVDHAGLLATLFAADLVAQGIAAVAFGFSLKPDR</sequence>
<evidence type="ECO:0000256" key="1">
    <source>
        <dbReference type="SAM" id="Phobius"/>
    </source>
</evidence>
<dbReference type="EMBL" id="BJYU01000015">
    <property type="protein sequence ID" value="GEO13737.1"/>
    <property type="molecule type" value="Genomic_DNA"/>
</dbReference>
<feature type="transmembrane region" description="Helical" evidence="1">
    <location>
        <begin position="90"/>
        <end position="111"/>
    </location>
</feature>
<evidence type="ECO:0000313" key="3">
    <source>
        <dbReference type="Proteomes" id="UP000321085"/>
    </source>
</evidence>